<keyword evidence="5" id="KW-0571">Peptide transport</keyword>
<sequence length="459" mass="50079">MSIDASTTMLADDISDTDSAFLGHPKGLGYIVFTEAWERFSFYGMQALLILYLSSYLLLPGTIDNVIAFSGFRAALESLFGPLSTQALATQLVGLYIGLVYFTPVLGGFIGDRYIGRTKAVIVGAILMAIGHFLMAIESAFLFALLFLILGSGFLKGNLTAQVGQLYKDGDQRRDSAYSIYTIAIIVGAFAAPLICGTLGEVFGWHYGFGVAGIGMVIGMIIYITGRRHLPPDTQSRADDKQVRALQPGDGKRIALILLLLAITALFWTAQTQVWNTYPIWVKGRVDREIFDLTIPVSWFQSIDTLAVLILAPVVLWLWKRQSNRNTEPSDLTKISIGFLVFGSACLALAYSEISDSSEKISLIYPVIFHLICSVGFLYASPTILSLVSRSAPQSVNSALVGCYYLAIFFGGIFSGWLGRFYEVMAPSSFWLMHGAIVASGGLLILILRGPLLNAFVKK</sequence>
<organism evidence="10 11">
    <name type="scientific">Arenicella xantha</name>
    <dbReference type="NCBI Taxonomy" id="644221"/>
    <lineage>
        <taxon>Bacteria</taxon>
        <taxon>Pseudomonadati</taxon>
        <taxon>Pseudomonadota</taxon>
        <taxon>Gammaproteobacteria</taxon>
        <taxon>Arenicellales</taxon>
        <taxon>Arenicellaceae</taxon>
        <taxon>Arenicella</taxon>
    </lineage>
</organism>
<dbReference type="RefSeq" id="WP_113952530.1">
    <property type="nucleotide sequence ID" value="NZ_QNRT01000001.1"/>
</dbReference>
<feature type="transmembrane region" description="Helical" evidence="8">
    <location>
        <begin position="399"/>
        <end position="418"/>
    </location>
</feature>
<evidence type="ECO:0000259" key="9">
    <source>
        <dbReference type="PROSITE" id="PS50850"/>
    </source>
</evidence>
<feature type="transmembrane region" description="Helical" evidence="8">
    <location>
        <begin position="114"/>
        <end position="134"/>
    </location>
</feature>
<keyword evidence="5" id="KW-0653">Protein transport</keyword>
<evidence type="ECO:0000313" key="11">
    <source>
        <dbReference type="Proteomes" id="UP000253083"/>
    </source>
</evidence>
<comment type="subcellular location">
    <subcellularLocation>
        <location evidence="1">Cell membrane</location>
        <topology evidence="1">Multi-pass membrane protein</topology>
    </subcellularLocation>
</comment>
<evidence type="ECO:0000256" key="8">
    <source>
        <dbReference type="SAM" id="Phobius"/>
    </source>
</evidence>
<dbReference type="PANTHER" id="PTHR23517">
    <property type="entry name" value="RESISTANCE PROTEIN MDTM, PUTATIVE-RELATED-RELATED"/>
    <property type="match status" value="1"/>
</dbReference>
<dbReference type="NCBIfam" id="TIGR00924">
    <property type="entry name" value="yjdL_sub1_fam"/>
    <property type="match status" value="1"/>
</dbReference>
<evidence type="ECO:0000256" key="5">
    <source>
        <dbReference type="ARBA" id="ARBA00022856"/>
    </source>
</evidence>
<dbReference type="PROSITE" id="PS01022">
    <property type="entry name" value="PTR2_1"/>
    <property type="match status" value="1"/>
</dbReference>
<keyword evidence="11" id="KW-1185">Reference proteome</keyword>
<keyword evidence="7 8" id="KW-0472">Membrane</keyword>
<feature type="transmembrane region" description="Helical" evidence="8">
    <location>
        <begin position="331"/>
        <end position="351"/>
    </location>
</feature>
<feature type="transmembrane region" description="Helical" evidence="8">
    <location>
        <begin position="140"/>
        <end position="159"/>
    </location>
</feature>
<feature type="domain" description="Major facilitator superfamily (MFS) profile" evidence="9">
    <location>
        <begin position="49"/>
        <end position="453"/>
    </location>
</feature>
<evidence type="ECO:0000256" key="6">
    <source>
        <dbReference type="ARBA" id="ARBA00022989"/>
    </source>
</evidence>
<dbReference type="GO" id="GO:1904680">
    <property type="term" value="F:peptide transmembrane transporter activity"/>
    <property type="evidence" value="ECO:0007669"/>
    <property type="project" value="InterPro"/>
</dbReference>
<feature type="transmembrane region" description="Helical" evidence="8">
    <location>
        <begin position="206"/>
        <end position="226"/>
    </location>
</feature>
<feature type="transmembrane region" description="Helical" evidence="8">
    <location>
        <begin position="298"/>
        <end position="319"/>
    </location>
</feature>
<reference evidence="10 11" key="1">
    <citation type="submission" date="2018-06" db="EMBL/GenBank/DDBJ databases">
        <title>Genomic Encyclopedia of Type Strains, Phase IV (KMG-IV): sequencing the most valuable type-strain genomes for metagenomic binning, comparative biology and taxonomic classification.</title>
        <authorList>
            <person name="Goeker M."/>
        </authorList>
    </citation>
    <scope>NUCLEOTIDE SEQUENCE [LARGE SCALE GENOMIC DNA]</scope>
    <source>
        <strain evidence="10 11">DSM 24032</strain>
    </source>
</reference>
<evidence type="ECO:0000256" key="1">
    <source>
        <dbReference type="ARBA" id="ARBA00004651"/>
    </source>
</evidence>
<name>A0A395JMN9_9GAMM</name>
<keyword evidence="3" id="KW-1003">Cell membrane</keyword>
<comment type="caution">
    <text evidence="10">The sequence shown here is derived from an EMBL/GenBank/DDBJ whole genome shotgun (WGS) entry which is preliminary data.</text>
</comment>
<feature type="transmembrane region" description="Helical" evidence="8">
    <location>
        <begin position="254"/>
        <end position="278"/>
    </location>
</feature>
<dbReference type="SUPFAM" id="SSF103473">
    <property type="entry name" value="MFS general substrate transporter"/>
    <property type="match status" value="1"/>
</dbReference>
<dbReference type="InterPro" id="IPR000109">
    <property type="entry name" value="POT_fam"/>
</dbReference>
<dbReference type="GO" id="GO:0006857">
    <property type="term" value="P:oligopeptide transport"/>
    <property type="evidence" value="ECO:0007669"/>
    <property type="project" value="InterPro"/>
</dbReference>
<keyword evidence="6 8" id="KW-1133">Transmembrane helix</keyword>
<dbReference type="InterPro" id="IPR036259">
    <property type="entry name" value="MFS_trans_sf"/>
</dbReference>
<feature type="transmembrane region" description="Helical" evidence="8">
    <location>
        <begin position="180"/>
        <end position="200"/>
    </location>
</feature>
<evidence type="ECO:0000256" key="3">
    <source>
        <dbReference type="ARBA" id="ARBA00022475"/>
    </source>
</evidence>
<feature type="transmembrane region" description="Helical" evidence="8">
    <location>
        <begin position="363"/>
        <end position="387"/>
    </location>
</feature>
<dbReference type="Gene3D" id="1.20.1250.20">
    <property type="entry name" value="MFS general substrate transporter like domains"/>
    <property type="match status" value="2"/>
</dbReference>
<dbReference type="InterPro" id="IPR020846">
    <property type="entry name" value="MFS_dom"/>
</dbReference>
<dbReference type="InterPro" id="IPR018456">
    <property type="entry name" value="PTR2_symporter_CS"/>
</dbReference>
<dbReference type="PROSITE" id="PS50850">
    <property type="entry name" value="MFS"/>
    <property type="match status" value="1"/>
</dbReference>
<dbReference type="GO" id="GO:0005886">
    <property type="term" value="C:plasma membrane"/>
    <property type="evidence" value="ECO:0007669"/>
    <property type="project" value="UniProtKB-SubCell"/>
</dbReference>
<keyword evidence="2" id="KW-0813">Transport</keyword>
<dbReference type="InterPro" id="IPR050171">
    <property type="entry name" value="MFS_Transporters"/>
</dbReference>
<feature type="transmembrane region" description="Helical" evidence="8">
    <location>
        <begin position="430"/>
        <end position="448"/>
    </location>
</feature>
<evidence type="ECO:0000256" key="2">
    <source>
        <dbReference type="ARBA" id="ARBA00022448"/>
    </source>
</evidence>
<dbReference type="AlphaFoldDB" id="A0A395JMN9"/>
<dbReference type="OrthoDB" id="9772725at2"/>
<dbReference type="PANTHER" id="PTHR23517:SF15">
    <property type="entry name" value="PROTON-DEPENDENT OLIGOPEPTIDE FAMILY TRANSPORT PROTEIN"/>
    <property type="match status" value="1"/>
</dbReference>
<dbReference type="CDD" id="cd17346">
    <property type="entry name" value="MFS_DtpA_like"/>
    <property type="match status" value="1"/>
</dbReference>
<keyword evidence="4 8" id="KW-0812">Transmembrane</keyword>
<accession>A0A395JMN9</accession>
<dbReference type="InterPro" id="IPR005279">
    <property type="entry name" value="Dipep/tripep_permease"/>
</dbReference>
<protein>
    <submittedName>
        <fullName evidence="10">POT family proton-dependent oligopeptide transporter</fullName>
    </submittedName>
</protein>
<dbReference type="Proteomes" id="UP000253083">
    <property type="component" value="Unassembled WGS sequence"/>
</dbReference>
<feature type="transmembrane region" description="Helical" evidence="8">
    <location>
        <begin position="79"/>
        <end position="102"/>
    </location>
</feature>
<feature type="transmembrane region" description="Helical" evidence="8">
    <location>
        <begin position="40"/>
        <end position="59"/>
    </location>
</feature>
<dbReference type="InParanoid" id="A0A395JMN9"/>
<evidence type="ECO:0000256" key="7">
    <source>
        <dbReference type="ARBA" id="ARBA00023136"/>
    </source>
</evidence>
<dbReference type="EMBL" id="QNRT01000001">
    <property type="protein sequence ID" value="RBP52921.1"/>
    <property type="molecule type" value="Genomic_DNA"/>
</dbReference>
<proteinExistence type="predicted"/>
<evidence type="ECO:0000313" key="10">
    <source>
        <dbReference type="EMBL" id="RBP52921.1"/>
    </source>
</evidence>
<evidence type="ECO:0000256" key="4">
    <source>
        <dbReference type="ARBA" id="ARBA00022692"/>
    </source>
</evidence>
<dbReference type="Pfam" id="PF00854">
    <property type="entry name" value="PTR2"/>
    <property type="match status" value="2"/>
</dbReference>
<gene>
    <name evidence="10" type="ORF">DFR28_101305</name>
</gene>